<dbReference type="GO" id="GO:0005634">
    <property type="term" value="C:nucleus"/>
    <property type="evidence" value="ECO:0007669"/>
    <property type="project" value="UniProtKB-SubCell"/>
</dbReference>
<dbReference type="AlphaFoldDB" id="A0A9Q0I429"/>
<dbReference type="InterPro" id="IPR036575">
    <property type="entry name" value="TFIIS_cen_dom_sf"/>
</dbReference>
<name>A0A9Q0I429_9TELE</name>
<accession>A0A9Q0I429</accession>
<evidence type="ECO:0000313" key="6">
    <source>
        <dbReference type="Proteomes" id="UP001148018"/>
    </source>
</evidence>
<dbReference type="Gene3D" id="1.20.930.10">
    <property type="entry name" value="Conserved domain common to transcription factors TFIIS, elongin A, CRSP70"/>
    <property type="match status" value="1"/>
</dbReference>
<dbReference type="InterPro" id="IPR003618">
    <property type="entry name" value="TFIIS_cen_dom"/>
</dbReference>
<dbReference type="SUPFAM" id="SSF46942">
    <property type="entry name" value="Elongation factor TFIIS domain 2"/>
    <property type="match status" value="1"/>
</dbReference>
<dbReference type="Proteomes" id="UP001148018">
    <property type="component" value="Unassembled WGS sequence"/>
</dbReference>
<reference evidence="5" key="1">
    <citation type="submission" date="2022-07" db="EMBL/GenBank/DDBJ databases">
        <title>Chromosome-level genome of Muraenolepis orangiensis.</title>
        <authorList>
            <person name="Kim J."/>
        </authorList>
    </citation>
    <scope>NUCLEOTIDE SEQUENCE</scope>
    <source>
        <strain evidence="5">KU_S4_2022</strain>
        <tissue evidence="5">Muscle</tissue>
    </source>
</reference>
<dbReference type="PROSITE" id="PS51319">
    <property type="entry name" value="TFIIS_N"/>
    <property type="match status" value="1"/>
</dbReference>
<dbReference type="Gene3D" id="1.10.472.30">
    <property type="entry name" value="Transcription elongation factor S-II, central domain"/>
    <property type="match status" value="1"/>
</dbReference>
<dbReference type="GO" id="GO:0006351">
    <property type="term" value="P:DNA-templated transcription"/>
    <property type="evidence" value="ECO:0007669"/>
    <property type="project" value="InterPro"/>
</dbReference>
<feature type="domain" description="TFIIS central" evidence="4">
    <location>
        <begin position="160"/>
        <end position="276"/>
    </location>
</feature>
<dbReference type="InterPro" id="IPR035441">
    <property type="entry name" value="TFIIS/LEDGF_dom_sf"/>
</dbReference>
<evidence type="ECO:0000313" key="5">
    <source>
        <dbReference type="EMBL" id="KAJ3584233.1"/>
    </source>
</evidence>
<proteinExistence type="predicted"/>
<feature type="region of interest" description="Disordered" evidence="2">
    <location>
        <begin position="103"/>
        <end position="155"/>
    </location>
</feature>
<dbReference type="Pfam" id="PF07500">
    <property type="entry name" value="TFIIS_M"/>
    <property type="match status" value="1"/>
</dbReference>
<dbReference type="SMART" id="SM00510">
    <property type="entry name" value="TFS2M"/>
    <property type="match status" value="1"/>
</dbReference>
<dbReference type="PROSITE" id="PS51321">
    <property type="entry name" value="TFIIS_CENTRAL"/>
    <property type="match status" value="1"/>
</dbReference>
<sequence length="338" mass="36712">MESHDQIRLCATRIQALSREGSWEAVRVLLRDLDGSKVTMDHLQATDVVKVLYGVLKTSGSSAPAKKIIKAILSKWKRQYSQSYEDAALSPGDAVAPQRLVAGADSEGSAPLTDSQQRCPSGDRMLSPTLGSPHGAPSESTLPTSTPEDARQASGDFPAVRSKCLRLLLAALISQGPPASSREEDERLAGDLEHHIHALHAGSPPRYKARVRSRVANLRNPGSAHLRRGLLDGSLAPRDLARMSAEEMAGEDLRRRRREYAAQALSECRLPRAPEGTPTRKLRCRRCGASDCRVSQVSRGVLFLPGWAKPGGPDHDAVTFVTCGDCGEQWYHSGWVCL</sequence>
<comment type="caution">
    <text evidence="5">The sequence shown here is derived from an EMBL/GenBank/DDBJ whole genome shotgun (WGS) entry which is preliminary data.</text>
</comment>
<dbReference type="SUPFAM" id="SSF47676">
    <property type="entry name" value="Conserved domain common to transcription factors TFIIS, elongin A, CRSP70"/>
    <property type="match status" value="1"/>
</dbReference>
<dbReference type="EMBL" id="JANIIK010000119">
    <property type="protein sequence ID" value="KAJ3584233.1"/>
    <property type="molecule type" value="Genomic_DNA"/>
</dbReference>
<dbReference type="InterPro" id="IPR017923">
    <property type="entry name" value="TFIIS_N"/>
</dbReference>
<evidence type="ECO:0000256" key="2">
    <source>
        <dbReference type="SAM" id="MobiDB-lite"/>
    </source>
</evidence>
<protein>
    <recommendedName>
        <fullName evidence="7">Transcription elongation factor A N-terminal and central domain-containing protein</fullName>
    </recommendedName>
</protein>
<keyword evidence="6" id="KW-1185">Reference proteome</keyword>
<keyword evidence="1" id="KW-0539">Nucleus</keyword>
<comment type="subcellular location">
    <subcellularLocation>
        <location evidence="1">Nucleus</location>
    </subcellularLocation>
</comment>
<feature type="compositionally biased region" description="Polar residues" evidence="2">
    <location>
        <begin position="138"/>
        <end position="147"/>
    </location>
</feature>
<dbReference type="Pfam" id="PF08711">
    <property type="entry name" value="Med26"/>
    <property type="match status" value="1"/>
</dbReference>
<gene>
    <name evidence="5" type="ORF">NHX12_014729</name>
</gene>
<dbReference type="PIRSF" id="PIRSF006704">
    <property type="entry name" value="TF_IIS"/>
    <property type="match status" value="1"/>
</dbReference>
<dbReference type="PANTHER" id="PTHR11477:SF3">
    <property type="entry name" value="TRANSCRIPTION ELONGATION FACTOR A PROTEIN 2"/>
    <property type="match status" value="1"/>
</dbReference>
<organism evidence="5 6">
    <name type="scientific">Muraenolepis orangiensis</name>
    <name type="common">Patagonian moray cod</name>
    <dbReference type="NCBI Taxonomy" id="630683"/>
    <lineage>
        <taxon>Eukaryota</taxon>
        <taxon>Metazoa</taxon>
        <taxon>Chordata</taxon>
        <taxon>Craniata</taxon>
        <taxon>Vertebrata</taxon>
        <taxon>Euteleostomi</taxon>
        <taxon>Actinopterygii</taxon>
        <taxon>Neopterygii</taxon>
        <taxon>Teleostei</taxon>
        <taxon>Neoteleostei</taxon>
        <taxon>Acanthomorphata</taxon>
        <taxon>Zeiogadaria</taxon>
        <taxon>Gadariae</taxon>
        <taxon>Gadiformes</taxon>
        <taxon>Muraenolepidoidei</taxon>
        <taxon>Muraenolepididae</taxon>
        <taxon>Muraenolepis</taxon>
    </lineage>
</organism>
<dbReference type="OrthoDB" id="44867at2759"/>
<evidence type="ECO:0000256" key="1">
    <source>
        <dbReference type="PROSITE-ProRule" id="PRU00649"/>
    </source>
</evidence>
<evidence type="ECO:0008006" key="7">
    <source>
        <dbReference type="Google" id="ProtNLM"/>
    </source>
</evidence>
<feature type="domain" description="TFIIS N-terminal" evidence="3">
    <location>
        <begin position="1"/>
        <end position="83"/>
    </location>
</feature>
<dbReference type="PANTHER" id="PTHR11477">
    <property type="entry name" value="TRANSCRIPTION FACTOR S-II ZINC FINGER DOMAIN-CONTAINING PROTEIN"/>
    <property type="match status" value="1"/>
</dbReference>
<evidence type="ECO:0000259" key="4">
    <source>
        <dbReference type="PROSITE" id="PS51321"/>
    </source>
</evidence>
<dbReference type="Gene3D" id="2.20.25.10">
    <property type="match status" value="1"/>
</dbReference>
<evidence type="ECO:0000259" key="3">
    <source>
        <dbReference type="PROSITE" id="PS51319"/>
    </source>
</evidence>
<dbReference type="InterPro" id="IPR035100">
    <property type="entry name" value="TF_IIS-typ"/>
</dbReference>